<protein>
    <recommendedName>
        <fullName evidence="3">IS256 family transposase</fullName>
    </recommendedName>
</protein>
<evidence type="ECO:0000313" key="2">
    <source>
        <dbReference type="Proteomes" id="UP001501563"/>
    </source>
</evidence>
<dbReference type="Proteomes" id="UP001501563">
    <property type="component" value="Unassembled WGS sequence"/>
</dbReference>
<gene>
    <name evidence="1" type="ORF">GCM10022207_89550</name>
</gene>
<organism evidence="1 2">
    <name type="scientific">Streptomyces lannensis</name>
    <dbReference type="NCBI Taxonomy" id="766498"/>
    <lineage>
        <taxon>Bacteria</taxon>
        <taxon>Bacillati</taxon>
        <taxon>Actinomycetota</taxon>
        <taxon>Actinomycetes</taxon>
        <taxon>Kitasatosporales</taxon>
        <taxon>Streptomycetaceae</taxon>
        <taxon>Streptomyces</taxon>
    </lineage>
</organism>
<evidence type="ECO:0008006" key="3">
    <source>
        <dbReference type="Google" id="ProtNLM"/>
    </source>
</evidence>
<name>A0ABP7LSK2_9ACTN</name>
<evidence type="ECO:0000313" key="1">
    <source>
        <dbReference type="EMBL" id="GAA3906185.1"/>
    </source>
</evidence>
<keyword evidence="2" id="KW-1185">Reference proteome</keyword>
<dbReference type="EMBL" id="BAAAZA010000063">
    <property type="protein sequence ID" value="GAA3906185.1"/>
    <property type="molecule type" value="Genomic_DNA"/>
</dbReference>
<accession>A0ABP7LSK2</accession>
<proteinExistence type="predicted"/>
<dbReference type="RefSeq" id="WP_345554456.1">
    <property type="nucleotide sequence ID" value="NZ_BAAAZA010000063.1"/>
</dbReference>
<reference evidence="2" key="1">
    <citation type="journal article" date="2019" name="Int. J. Syst. Evol. Microbiol.">
        <title>The Global Catalogue of Microorganisms (GCM) 10K type strain sequencing project: providing services to taxonomists for standard genome sequencing and annotation.</title>
        <authorList>
            <consortium name="The Broad Institute Genomics Platform"/>
            <consortium name="The Broad Institute Genome Sequencing Center for Infectious Disease"/>
            <person name="Wu L."/>
            <person name="Ma J."/>
        </authorList>
    </citation>
    <scope>NUCLEOTIDE SEQUENCE [LARGE SCALE GENOMIC DNA]</scope>
    <source>
        <strain evidence="2">JCM 16578</strain>
    </source>
</reference>
<sequence length="50" mass="5367">MTAVDSLPLQALTEENLASASLDLLRTMLKTFADALVSARADVLRNAEYG</sequence>
<comment type="caution">
    <text evidence="1">The sequence shown here is derived from an EMBL/GenBank/DDBJ whole genome shotgun (WGS) entry which is preliminary data.</text>
</comment>